<protein>
    <submittedName>
        <fullName evidence="2">Uncharacterized protein</fullName>
    </submittedName>
</protein>
<evidence type="ECO:0000313" key="3">
    <source>
        <dbReference type="Proteomes" id="UP000253083"/>
    </source>
</evidence>
<dbReference type="InParanoid" id="A0A395JPN7"/>
<dbReference type="RefSeq" id="WP_113954511.1">
    <property type="nucleotide sequence ID" value="NZ_QNRT01000002.1"/>
</dbReference>
<accession>A0A395JPN7</accession>
<name>A0A395JPN7_9GAMM</name>
<dbReference type="Proteomes" id="UP000253083">
    <property type="component" value="Unassembled WGS sequence"/>
</dbReference>
<dbReference type="OrthoDB" id="6382779at2"/>
<organism evidence="2 3">
    <name type="scientific">Arenicella xantha</name>
    <dbReference type="NCBI Taxonomy" id="644221"/>
    <lineage>
        <taxon>Bacteria</taxon>
        <taxon>Pseudomonadati</taxon>
        <taxon>Pseudomonadota</taxon>
        <taxon>Gammaproteobacteria</taxon>
        <taxon>Arenicellales</taxon>
        <taxon>Arenicellaceae</taxon>
        <taxon>Arenicella</taxon>
    </lineage>
</organism>
<dbReference type="SUPFAM" id="SSF55486">
    <property type="entry name" value="Metalloproteases ('zincins'), catalytic domain"/>
    <property type="match status" value="1"/>
</dbReference>
<proteinExistence type="predicted"/>
<dbReference type="EMBL" id="QNRT01000002">
    <property type="protein sequence ID" value="RBP51767.1"/>
    <property type="molecule type" value="Genomic_DNA"/>
</dbReference>
<evidence type="ECO:0000256" key="1">
    <source>
        <dbReference type="SAM" id="SignalP"/>
    </source>
</evidence>
<dbReference type="AlphaFoldDB" id="A0A395JPN7"/>
<keyword evidence="1" id="KW-0732">Signal</keyword>
<sequence>MKNFFRYNVVIALLTLAALFQLAAAQQSPSNAVNQEGLEYRFDITVDFRTMTQADGADNCLPVTVEVSQSAHLLKQLSWPIDKHYSQFKADGVLEQTNGKWHWEVPELGGKLVYCVQLNHSRGERYDSRVTTDWALFRADDLVPAANSRVRRDSRSRTQLQFLLPPSWSSVTRYPEISEHHYAIDNPDRLFDRPTGWVQLGKLGVRRNRIADTNVAVSAPVGQEVRRLEILTMLGFTVPTVREWFPDFPDRLLVVSATDNMWRGALSGPGSLFLHGDRPLVSENGTSTLLHELVHVAMQREATRDADWIDEGLAEYLALVLLNQSGGITDHRFKTALEEQQRWGDTVKKLASKNSKGAATAKAVTVFANLHNELGDGKFRELISVLAERGPSISAALLRQLAEKVANRPIQSIPE</sequence>
<evidence type="ECO:0000313" key="2">
    <source>
        <dbReference type="EMBL" id="RBP51767.1"/>
    </source>
</evidence>
<gene>
    <name evidence="2" type="ORF">DFR28_1021200</name>
</gene>
<keyword evidence="3" id="KW-1185">Reference proteome</keyword>
<reference evidence="2 3" key="1">
    <citation type="submission" date="2018-06" db="EMBL/GenBank/DDBJ databases">
        <title>Genomic Encyclopedia of Type Strains, Phase IV (KMG-IV): sequencing the most valuable type-strain genomes for metagenomic binning, comparative biology and taxonomic classification.</title>
        <authorList>
            <person name="Goeker M."/>
        </authorList>
    </citation>
    <scope>NUCLEOTIDE SEQUENCE [LARGE SCALE GENOMIC DNA]</scope>
    <source>
        <strain evidence="2 3">DSM 24032</strain>
    </source>
</reference>
<feature type="signal peptide" evidence="1">
    <location>
        <begin position="1"/>
        <end position="23"/>
    </location>
</feature>
<feature type="chain" id="PRO_5017200918" evidence="1">
    <location>
        <begin position="24"/>
        <end position="415"/>
    </location>
</feature>
<comment type="caution">
    <text evidence="2">The sequence shown here is derived from an EMBL/GenBank/DDBJ whole genome shotgun (WGS) entry which is preliminary data.</text>
</comment>